<dbReference type="PANTHER" id="PTHR42966">
    <property type="entry name" value="N-ACETYLNEURAMINATE SYNTHASE"/>
    <property type="match status" value="1"/>
</dbReference>
<organism evidence="2">
    <name type="scientific">marine sediment metagenome</name>
    <dbReference type="NCBI Taxonomy" id="412755"/>
    <lineage>
        <taxon>unclassified sequences</taxon>
        <taxon>metagenomes</taxon>
        <taxon>ecological metagenomes</taxon>
    </lineage>
</organism>
<dbReference type="InterPro" id="IPR051690">
    <property type="entry name" value="PseI-like"/>
</dbReference>
<dbReference type="CDD" id="cd11615">
    <property type="entry name" value="SAF_NeuB_like"/>
    <property type="match status" value="1"/>
</dbReference>
<dbReference type="EMBL" id="LAZR01002917">
    <property type="protein sequence ID" value="KKN24018.1"/>
    <property type="molecule type" value="Genomic_DNA"/>
</dbReference>
<sequence>MKEFEINDIKIGLNCPIFLIAEVGINHNGQLAIAKKLIDKASEAKVDAIKFQTYKTEKLILKSTPKAKYQKTKNDNEESQYQMLKKYELTKEDFKTIKEYCDKKKILFLSTPFDESSVDLLEELGILAYKVGSGDMNNFPLIKLICTKNKPILLSTGMANLNEVKDSVKFIKENGITKLVIFQCTTRYPAKSEELNLNVIDTYKKEFSDNIIGFSDHSEGIEASIAAAAKGVKVIEKHFTLSKNMVGPDHKASLNTEDLIEWVEKIRDIELALGTFDKFPSKSEIEIAKIARKSVVSLKLIKKGVILKEEDISVKRPAGGISPIEFDKLIGKKVNKDIPKDSIIYWEDVE</sequence>
<dbReference type="InterPro" id="IPR013974">
    <property type="entry name" value="SAF"/>
</dbReference>
<dbReference type="Pfam" id="PF03102">
    <property type="entry name" value="NeuB"/>
    <property type="match status" value="1"/>
</dbReference>
<accession>A0A0F9S3V5</accession>
<dbReference type="InterPro" id="IPR013785">
    <property type="entry name" value="Aldolase_TIM"/>
</dbReference>
<dbReference type="SMART" id="SM00858">
    <property type="entry name" value="SAF"/>
    <property type="match status" value="1"/>
</dbReference>
<name>A0A0F9S3V5_9ZZZZ</name>
<dbReference type="InterPro" id="IPR020007">
    <property type="entry name" value="NeuB/NeuA"/>
</dbReference>
<dbReference type="InterPro" id="IPR057736">
    <property type="entry name" value="SAF_PseI/NeuA/NeuB"/>
</dbReference>
<dbReference type="PANTHER" id="PTHR42966:SF1">
    <property type="entry name" value="SIALIC ACID SYNTHASE"/>
    <property type="match status" value="1"/>
</dbReference>
<dbReference type="InterPro" id="IPR013132">
    <property type="entry name" value="PseI/NeuA/B-like_N"/>
</dbReference>
<dbReference type="PROSITE" id="PS50844">
    <property type="entry name" value="AFP_LIKE"/>
    <property type="match status" value="1"/>
</dbReference>
<protein>
    <recommendedName>
        <fullName evidence="1">AFP-like domain-containing protein</fullName>
    </recommendedName>
</protein>
<gene>
    <name evidence="2" type="ORF">LCGC14_0899160</name>
</gene>
<dbReference type="InterPro" id="IPR036732">
    <property type="entry name" value="AFP_Neu5c_C_sf"/>
</dbReference>
<dbReference type="Pfam" id="PF08666">
    <property type="entry name" value="SAF"/>
    <property type="match status" value="1"/>
</dbReference>
<comment type="caution">
    <text evidence="2">The sequence shown here is derived from an EMBL/GenBank/DDBJ whole genome shotgun (WGS) entry which is preliminary data.</text>
</comment>
<dbReference type="AlphaFoldDB" id="A0A0F9S3V5"/>
<dbReference type="GO" id="GO:0016051">
    <property type="term" value="P:carbohydrate biosynthetic process"/>
    <property type="evidence" value="ECO:0007669"/>
    <property type="project" value="InterPro"/>
</dbReference>
<dbReference type="Gene3D" id="3.90.1210.10">
    <property type="entry name" value="Antifreeze-like/N-acetylneuraminic acid synthase C-terminal domain"/>
    <property type="match status" value="1"/>
</dbReference>
<dbReference type="SUPFAM" id="SSF51569">
    <property type="entry name" value="Aldolase"/>
    <property type="match status" value="1"/>
</dbReference>
<dbReference type="InterPro" id="IPR006190">
    <property type="entry name" value="SAF_AFP_Neu5Ac"/>
</dbReference>
<dbReference type="SUPFAM" id="SSF51269">
    <property type="entry name" value="AFP III-like domain"/>
    <property type="match status" value="1"/>
</dbReference>
<dbReference type="Gene3D" id="3.20.20.70">
    <property type="entry name" value="Aldolase class I"/>
    <property type="match status" value="1"/>
</dbReference>
<dbReference type="GO" id="GO:0047444">
    <property type="term" value="F:N-acylneuraminate-9-phosphate synthase activity"/>
    <property type="evidence" value="ECO:0007669"/>
    <property type="project" value="TreeGrafter"/>
</dbReference>
<proteinExistence type="predicted"/>
<reference evidence="2" key="1">
    <citation type="journal article" date="2015" name="Nature">
        <title>Complex archaea that bridge the gap between prokaryotes and eukaryotes.</title>
        <authorList>
            <person name="Spang A."/>
            <person name="Saw J.H."/>
            <person name="Jorgensen S.L."/>
            <person name="Zaremba-Niedzwiedzka K."/>
            <person name="Martijn J."/>
            <person name="Lind A.E."/>
            <person name="van Eijk R."/>
            <person name="Schleper C."/>
            <person name="Guy L."/>
            <person name="Ettema T.J."/>
        </authorList>
    </citation>
    <scope>NUCLEOTIDE SEQUENCE</scope>
</reference>
<evidence type="ECO:0000313" key="2">
    <source>
        <dbReference type="EMBL" id="KKN24018.1"/>
    </source>
</evidence>
<feature type="domain" description="AFP-like" evidence="1">
    <location>
        <begin position="294"/>
        <end position="350"/>
    </location>
</feature>
<evidence type="ECO:0000259" key="1">
    <source>
        <dbReference type="PROSITE" id="PS50844"/>
    </source>
</evidence>
<dbReference type="NCBIfam" id="TIGR03569">
    <property type="entry name" value="NeuB_NnaB"/>
    <property type="match status" value="1"/>
</dbReference>